<name>A0A8H6YY71_9AGAR</name>
<accession>A0A8H6YY71</accession>
<dbReference type="PANTHER" id="PTHR42760:SF121">
    <property type="entry name" value="3-OXOACYL-(ACYL-CARRIER-PROTEIN) REDUCTASE"/>
    <property type="match status" value="1"/>
</dbReference>
<proteinExistence type="inferred from homology"/>
<dbReference type="OrthoDB" id="498125at2759"/>
<evidence type="ECO:0008006" key="6">
    <source>
        <dbReference type="Google" id="ProtNLM"/>
    </source>
</evidence>
<sequence length="277" mass="29414">MTAALHPSALTYNITASLLVMKQMSKGTAFVTGAARGIGKAIALRLAEDGFDVAVNDLPTSSDSLLEVVKEIKSKGRASSAHLADVSVEEDVKAMFADVVESHGGLDVMVSNAGIIRVSVEEWDRMMAVNCRGTFLCYKYAGMQMIEQGRGGRIIGAGSVAGKRVGSPFMSGYAVTKFAIHGLTQAAAMEYGPHGITVNSYGAIFLSMHGLNSDIIISTWGRPQRNACVVSFIVRQESLTIIPAVEYLDENSAEVTGAAPGTFIEFTKEWGPLNITG</sequence>
<organism evidence="4 5">
    <name type="scientific">Mycena venus</name>
    <dbReference type="NCBI Taxonomy" id="2733690"/>
    <lineage>
        <taxon>Eukaryota</taxon>
        <taxon>Fungi</taxon>
        <taxon>Dikarya</taxon>
        <taxon>Basidiomycota</taxon>
        <taxon>Agaricomycotina</taxon>
        <taxon>Agaricomycetes</taxon>
        <taxon>Agaricomycetidae</taxon>
        <taxon>Agaricales</taxon>
        <taxon>Marasmiineae</taxon>
        <taxon>Mycenaceae</taxon>
        <taxon>Mycena</taxon>
    </lineage>
</organism>
<dbReference type="InterPro" id="IPR020904">
    <property type="entry name" value="Sc_DH/Rdtase_CS"/>
</dbReference>
<dbReference type="SUPFAM" id="SSF51735">
    <property type="entry name" value="NAD(P)-binding Rossmann-fold domains"/>
    <property type="match status" value="1"/>
</dbReference>
<dbReference type="PRINTS" id="PR00081">
    <property type="entry name" value="GDHRDH"/>
</dbReference>
<dbReference type="AlphaFoldDB" id="A0A8H6YY71"/>
<dbReference type="PRINTS" id="PR00080">
    <property type="entry name" value="SDRFAMILY"/>
</dbReference>
<dbReference type="PROSITE" id="PS00061">
    <property type="entry name" value="ADH_SHORT"/>
    <property type="match status" value="1"/>
</dbReference>
<reference evidence="4" key="1">
    <citation type="submission" date="2020-05" db="EMBL/GenBank/DDBJ databases">
        <title>Mycena genomes resolve the evolution of fungal bioluminescence.</title>
        <authorList>
            <person name="Tsai I.J."/>
        </authorList>
    </citation>
    <scope>NUCLEOTIDE SEQUENCE</scope>
    <source>
        <strain evidence="4">CCC161011</strain>
    </source>
</reference>
<dbReference type="InterPro" id="IPR036291">
    <property type="entry name" value="NAD(P)-bd_dom_sf"/>
</dbReference>
<keyword evidence="5" id="KW-1185">Reference proteome</keyword>
<evidence type="ECO:0000313" key="4">
    <source>
        <dbReference type="EMBL" id="KAF7369243.1"/>
    </source>
</evidence>
<dbReference type="Pfam" id="PF00106">
    <property type="entry name" value="adh_short"/>
    <property type="match status" value="1"/>
</dbReference>
<dbReference type="InterPro" id="IPR002347">
    <property type="entry name" value="SDR_fam"/>
</dbReference>
<comment type="similarity">
    <text evidence="1 3">Belongs to the short-chain dehydrogenases/reductases (SDR) family.</text>
</comment>
<evidence type="ECO:0000256" key="2">
    <source>
        <dbReference type="ARBA" id="ARBA00022857"/>
    </source>
</evidence>
<evidence type="ECO:0000256" key="3">
    <source>
        <dbReference type="RuleBase" id="RU000363"/>
    </source>
</evidence>
<gene>
    <name evidence="4" type="ORF">MVEN_00252000</name>
</gene>
<evidence type="ECO:0000313" key="5">
    <source>
        <dbReference type="Proteomes" id="UP000620124"/>
    </source>
</evidence>
<dbReference type="Proteomes" id="UP000620124">
    <property type="component" value="Unassembled WGS sequence"/>
</dbReference>
<dbReference type="GO" id="GO:0016616">
    <property type="term" value="F:oxidoreductase activity, acting on the CH-OH group of donors, NAD or NADP as acceptor"/>
    <property type="evidence" value="ECO:0007669"/>
    <property type="project" value="TreeGrafter"/>
</dbReference>
<dbReference type="GO" id="GO:0048038">
    <property type="term" value="F:quinone binding"/>
    <property type="evidence" value="ECO:0007669"/>
    <property type="project" value="TreeGrafter"/>
</dbReference>
<protein>
    <recommendedName>
        <fullName evidence="6">NAD(P)-binding protein</fullName>
    </recommendedName>
</protein>
<dbReference type="EMBL" id="JACAZI010000002">
    <property type="protein sequence ID" value="KAF7369243.1"/>
    <property type="molecule type" value="Genomic_DNA"/>
</dbReference>
<dbReference type="GO" id="GO:0006633">
    <property type="term" value="P:fatty acid biosynthetic process"/>
    <property type="evidence" value="ECO:0007669"/>
    <property type="project" value="TreeGrafter"/>
</dbReference>
<dbReference type="Gene3D" id="3.40.50.720">
    <property type="entry name" value="NAD(P)-binding Rossmann-like Domain"/>
    <property type="match status" value="1"/>
</dbReference>
<evidence type="ECO:0000256" key="1">
    <source>
        <dbReference type="ARBA" id="ARBA00006484"/>
    </source>
</evidence>
<comment type="caution">
    <text evidence="4">The sequence shown here is derived from an EMBL/GenBank/DDBJ whole genome shotgun (WGS) entry which is preliminary data.</text>
</comment>
<dbReference type="PANTHER" id="PTHR42760">
    <property type="entry name" value="SHORT-CHAIN DEHYDROGENASES/REDUCTASES FAMILY MEMBER"/>
    <property type="match status" value="1"/>
</dbReference>
<keyword evidence="2" id="KW-0521">NADP</keyword>